<gene>
    <name evidence="1" type="ORF">NDU88_003520</name>
</gene>
<dbReference type="AlphaFoldDB" id="A0AAV7W5B2"/>
<accession>A0AAV7W5B2</accession>
<comment type="caution">
    <text evidence="1">The sequence shown here is derived from an EMBL/GenBank/DDBJ whole genome shotgun (WGS) entry which is preliminary data.</text>
</comment>
<protein>
    <submittedName>
        <fullName evidence="1">Uncharacterized protein</fullName>
    </submittedName>
</protein>
<organism evidence="1 2">
    <name type="scientific">Pleurodeles waltl</name>
    <name type="common">Iberian ribbed newt</name>
    <dbReference type="NCBI Taxonomy" id="8319"/>
    <lineage>
        <taxon>Eukaryota</taxon>
        <taxon>Metazoa</taxon>
        <taxon>Chordata</taxon>
        <taxon>Craniata</taxon>
        <taxon>Vertebrata</taxon>
        <taxon>Euteleostomi</taxon>
        <taxon>Amphibia</taxon>
        <taxon>Batrachia</taxon>
        <taxon>Caudata</taxon>
        <taxon>Salamandroidea</taxon>
        <taxon>Salamandridae</taxon>
        <taxon>Pleurodelinae</taxon>
        <taxon>Pleurodeles</taxon>
    </lineage>
</organism>
<proteinExistence type="predicted"/>
<name>A0AAV7W5B2_PLEWA</name>
<keyword evidence="2" id="KW-1185">Reference proteome</keyword>
<dbReference type="EMBL" id="JANPWB010000002">
    <property type="protein sequence ID" value="KAJ1208131.1"/>
    <property type="molecule type" value="Genomic_DNA"/>
</dbReference>
<sequence length="95" mass="10642">MLGTHLDLRPKVAILVVRDMLNGQVRHSCTNTHQRSEKRPSKALAGRPFSLYSGMDQGLDHCAAMEKLVYGARGTKEIQQDLHAMDPEDRDVSQL</sequence>
<evidence type="ECO:0000313" key="1">
    <source>
        <dbReference type="EMBL" id="KAJ1208131.1"/>
    </source>
</evidence>
<evidence type="ECO:0000313" key="2">
    <source>
        <dbReference type="Proteomes" id="UP001066276"/>
    </source>
</evidence>
<dbReference type="Proteomes" id="UP001066276">
    <property type="component" value="Chromosome 1_2"/>
</dbReference>
<reference evidence="1" key="1">
    <citation type="journal article" date="2022" name="bioRxiv">
        <title>Sequencing and chromosome-scale assembly of the giantPleurodeles waltlgenome.</title>
        <authorList>
            <person name="Brown T."/>
            <person name="Elewa A."/>
            <person name="Iarovenko S."/>
            <person name="Subramanian E."/>
            <person name="Araus A.J."/>
            <person name="Petzold A."/>
            <person name="Susuki M."/>
            <person name="Suzuki K.-i.T."/>
            <person name="Hayashi T."/>
            <person name="Toyoda A."/>
            <person name="Oliveira C."/>
            <person name="Osipova E."/>
            <person name="Leigh N.D."/>
            <person name="Simon A."/>
            <person name="Yun M.H."/>
        </authorList>
    </citation>
    <scope>NUCLEOTIDE SEQUENCE</scope>
    <source>
        <strain evidence="1">20211129_DDA</strain>
        <tissue evidence="1">Liver</tissue>
    </source>
</reference>